<keyword evidence="1" id="KW-0547">Nucleotide-binding</keyword>
<gene>
    <name evidence="3" type="ORF">DPMN_089379</name>
</gene>
<keyword evidence="1" id="KW-0227">DNA damage</keyword>
<dbReference type="GO" id="GO:0006310">
    <property type="term" value="P:DNA recombination"/>
    <property type="evidence" value="ECO:0007669"/>
    <property type="project" value="UniProtKB-KW"/>
</dbReference>
<dbReference type="EMBL" id="JAIWYP010000003">
    <property type="protein sequence ID" value="KAH3847066.1"/>
    <property type="molecule type" value="Genomic_DNA"/>
</dbReference>
<dbReference type="OrthoDB" id="10050764at2759"/>
<evidence type="ECO:0000256" key="1">
    <source>
        <dbReference type="RuleBase" id="RU363044"/>
    </source>
</evidence>
<protein>
    <recommendedName>
        <fullName evidence="1">ATP-dependent DNA helicase</fullName>
        <ecNumber evidence="1">5.6.2.3</ecNumber>
    </recommendedName>
</protein>
<dbReference type="InterPro" id="IPR027417">
    <property type="entry name" value="P-loop_NTPase"/>
</dbReference>
<dbReference type="GO" id="GO:0005524">
    <property type="term" value="F:ATP binding"/>
    <property type="evidence" value="ECO:0007669"/>
    <property type="project" value="UniProtKB-KW"/>
</dbReference>
<dbReference type="EC" id="5.6.2.3" evidence="1"/>
<dbReference type="InterPro" id="IPR051055">
    <property type="entry name" value="PIF1_helicase"/>
</dbReference>
<comment type="cofactor">
    <cofactor evidence="1">
        <name>Mg(2+)</name>
        <dbReference type="ChEBI" id="CHEBI:18420"/>
    </cofactor>
</comment>
<comment type="caution">
    <text evidence="3">The sequence shown here is derived from an EMBL/GenBank/DDBJ whole genome shotgun (WGS) entry which is preliminary data.</text>
</comment>
<proteinExistence type="inferred from homology"/>
<dbReference type="Proteomes" id="UP000828390">
    <property type="component" value="Unassembled WGS sequence"/>
</dbReference>
<comment type="similarity">
    <text evidence="1">Belongs to the helicase family.</text>
</comment>
<dbReference type="GO" id="GO:0006281">
    <property type="term" value="P:DNA repair"/>
    <property type="evidence" value="ECO:0007669"/>
    <property type="project" value="UniProtKB-KW"/>
</dbReference>
<keyword evidence="1" id="KW-0067">ATP-binding</keyword>
<reference evidence="3" key="2">
    <citation type="submission" date="2020-11" db="EMBL/GenBank/DDBJ databases">
        <authorList>
            <person name="McCartney M.A."/>
            <person name="Auch B."/>
            <person name="Kono T."/>
            <person name="Mallez S."/>
            <person name="Becker A."/>
            <person name="Gohl D.M."/>
            <person name="Silverstein K.A.T."/>
            <person name="Koren S."/>
            <person name="Bechman K.B."/>
            <person name="Herman A."/>
            <person name="Abrahante J.E."/>
            <person name="Garbe J."/>
        </authorList>
    </citation>
    <scope>NUCLEOTIDE SEQUENCE</scope>
    <source>
        <strain evidence="3">Duluth1</strain>
        <tissue evidence="3">Whole animal</tissue>
    </source>
</reference>
<accession>A0A9D4QX99</accession>
<keyword evidence="4" id="KW-1185">Reference proteome</keyword>
<dbReference type="Pfam" id="PF05970">
    <property type="entry name" value="PIF1"/>
    <property type="match status" value="1"/>
</dbReference>
<evidence type="ECO:0000313" key="3">
    <source>
        <dbReference type="EMBL" id="KAH3847066.1"/>
    </source>
</evidence>
<evidence type="ECO:0000313" key="4">
    <source>
        <dbReference type="Proteomes" id="UP000828390"/>
    </source>
</evidence>
<keyword evidence="1" id="KW-0233">DNA recombination</keyword>
<dbReference type="PANTHER" id="PTHR47642">
    <property type="entry name" value="ATP-DEPENDENT DNA HELICASE"/>
    <property type="match status" value="1"/>
</dbReference>
<organism evidence="3 4">
    <name type="scientific">Dreissena polymorpha</name>
    <name type="common">Zebra mussel</name>
    <name type="synonym">Mytilus polymorpha</name>
    <dbReference type="NCBI Taxonomy" id="45954"/>
    <lineage>
        <taxon>Eukaryota</taxon>
        <taxon>Metazoa</taxon>
        <taxon>Spiralia</taxon>
        <taxon>Lophotrochozoa</taxon>
        <taxon>Mollusca</taxon>
        <taxon>Bivalvia</taxon>
        <taxon>Autobranchia</taxon>
        <taxon>Heteroconchia</taxon>
        <taxon>Euheterodonta</taxon>
        <taxon>Imparidentia</taxon>
        <taxon>Neoheterodontei</taxon>
        <taxon>Myida</taxon>
        <taxon>Dreissenoidea</taxon>
        <taxon>Dreissenidae</taxon>
        <taxon>Dreissena</taxon>
    </lineage>
</organism>
<dbReference type="SUPFAM" id="SSF52540">
    <property type="entry name" value="P-loop containing nucleoside triphosphate hydrolases"/>
    <property type="match status" value="2"/>
</dbReference>
<evidence type="ECO:0000259" key="2">
    <source>
        <dbReference type="Pfam" id="PF05970"/>
    </source>
</evidence>
<keyword evidence="1" id="KW-0347">Helicase</keyword>
<dbReference type="InterPro" id="IPR010285">
    <property type="entry name" value="DNA_helicase_pif1-like_DEAD"/>
</dbReference>
<keyword evidence="1" id="KW-0234">DNA repair</keyword>
<dbReference type="AlphaFoldDB" id="A0A9D4QX99"/>
<reference evidence="3" key="1">
    <citation type="journal article" date="2019" name="bioRxiv">
        <title>The Genome of the Zebra Mussel, Dreissena polymorpha: A Resource for Invasive Species Research.</title>
        <authorList>
            <person name="McCartney M.A."/>
            <person name="Auch B."/>
            <person name="Kono T."/>
            <person name="Mallez S."/>
            <person name="Zhang Y."/>
            <person name="Obille A."/>
            <person name="Becker A."/>
            <person name="Abrahante J.E."/>
            <person name="Garbe J."/>
            <person name="Badalamenti J.P."/>
            <person name="Herman A."/>
            <person name="Mangelson H."/>
            <person name="Liachko I."/>
            <person name="Sullivan S."/>
            <person name="Sone E.D."/>
            <person name="Koren S."/>
            <person name="Silverstein K.A.T."/>
            <person name="Beckman K.B."/>
            <person name="Gohl D.M."/>
        </authorList>
    </citation>
    <scope>NUCLEOTIDE SEQUENCE</scope>
    <source>
        <strain evidence="3">Duluth1</strain>
        <tissue evidence="3">Whole animal</tissue>
    </source>
</reference>
<dbReference type="Gene3D" id="3.40.50.300">
    <property type="entry name" value="P-loop containing nucleotide triphosphate hydrolases"/>
    <property type="match status" value="1"/>
</dbReference>
<feature type="domain" description="DNA helicase Pif1-like DEAD-box helicase" evidence="2">
    <location>
        <begin position="23"/>
        <end position="147"/>
    </location>
</feature>
<sequence length="255" mass="29016">MDTDQKLCCSLIKKEHYVGIFWQVGTGNTFTIKAIVEKLKKEGQNVSLNCYTGIACLNYTRLKPLTLHTFAGLEDGRHSKEKLVYRLTTDEQFEKTLMCIHSTDILIIDKVSMVSKRVFETVEYVCKKLKDPSKLFGGMQVVLCGDFGDDNGDYCFHVDFFSKCFPHIVILSQNHRQKEPMLIKAVNELAHGEPSPETNAFIESLARPLSVDDQTDITRLYARNFDADISNYRYLESIPGPLCTFEAEDSIDAFE</sequence>
<comment type="catalytic activity">
    <reaction evidence="1">
        <text>ATP + H2O = ADP + phosphate + H(+)</text>
        <dbReference type="Rhea" id="RHEA:13065"/>
        <dbReference type="ChEBI" id="CHEBI:15377"/>
        <dbReference type="ChEBI" id="CHEBI:15378"/>
        <dbReference type="ChEBI" id="CHEBI:30616"/>
        <dbReference type="ChEBI" id="CHEBI:43474"/>
        <dbReference type="ChEBI" id="CHEBI:456216"/>
        <dbReference type="EC" id="5.6.2.3"/>
    </reaction>
</comment>
<dbReference type="GO" id="GO:0016787">
    <property type="term" value="F:hydrolase activity"/>
    <property type="evidence" value="ECO:0007669"/>
    <property type="project" value="UniProtKB-KW"/>
</dbReference>
<dbReference type="PANTHER" id="PTHR47642:SF5">
    <property type="entry name" value="ATP-DEPENDENT DNA HELICASE"/>
    <property type="match status" value="1"/>
</dbReference>
<dbReference type="GO" id="GO:0043139">
    <property type="term" value="F:5'-3' DNA helicase activity"/>
    <property type="evidence" value="ECO:0007669"/>
    <property type="project" value="UniProtKB-EC"/>
</dbReference>
<dbReference type="GO" id="GO:0000723">
    <property type="term" value="P:telomere maintenance"/>
    <property type="evidence" value="ECO:0007669"/>
    <property type="project" value="InterPro"/>
</dbReference>
<name>A0A9D4QX99_DREPO</name>
<keyword evidence="1" id="KW-0378">Hydrolase</keyword>